<dbReference type="OrthoDB" id="38632at10239"/>
<keyword evidence="2" id="KW-1185">Reference proteome</keyword>
<dbReference type="EMBL" id="KX397364">
    <property type="protein sequence ID" value="ANZ48150.1"/>
    <property type="molecule type" value="Genomic_DNA"/>
</dbReference>
<accession>A0A1B2IA63</accession>
<dbReference type="RefSeq" id="YP_009290755.1">
    <property type="nucleotide sequence ID" value="NC_031107.2"/>
</dbReference>
<evidence type="ECO:0000313" key="1">
    <source>
        <dbReference type="EMBL" id="ANZ48150.1"/>
    </source>
</evidence>
<sequence length="146" mass="16504">MKLVMPSSNVNIHTHDYNTIVNVNALRNLVQSAATRLKAEIVEIDYDVFVQFSFVGEAYRIALYHALYADEINGVKNYLERCVEVFQGQREEMAFVDGEFPDYVRAGFDRLLAAANKKLQENGTSGAFDGSHVSLYDNKNLNPILH</sequence>
<proteinExistence type="predicted"/>
<gene>
    <name evidence="1" type="ORF">ASESINO_137</name>
</gene>
<name>A0A1B2IA63_9CAUD</name>
<protein>
    <submittedName>
        <fullName evidence="1">Uncharacterized protein</fullName>
    </submittedName>
</protein>
<dbReference type="Proteomes" id="UP000202181">
    <property type="component" value="Segment"/>
</dbReference>
<evidence type="ECO:0000313" key="2">
    <source>
        <dbReference type="Proteomes" id="UP000202181"/>
    </source>
</evidence>
<organism evidence="1 2">
    <name type="scientific">Erwinia phage vB_EamM_Asesino</name>
    <dbReference type="NCBI Taxonomy" id="1883370"/>
    <lineage>
        <taxon>Viruses</taxon>
        <taxon>Duplodnaviria</taxon>
        <taxon>Heunggongvirae</taxon>
        <taxon>Uroviricota</taxon>
        <taxon>Caudoviricetes</taxon>
        <taxon>Chimalliviridae</taxon>
        <taxon>Erskinevirus</taxon>
        <taxon>Erskinevirus asesino</taxon>
    </lineage>
</organism>
<dbReference type="KEGG" id="vg:29057087"/>
<dbReference type="GeneID" id="29057087"/>
<reference evidence="1" key="1">
    <citation type="submission" date="2016-06" db="EMBL/GenBank/DDBJ databases">
        <authorList>
            <person name="Berg J.A."/>
            <person name="Hyde J.R."/>
            <person name="Breakwell D.P."/>
            <person name="Hope S."/>
            <person name="Grose J.H."/>
        </authorList>
    </citation>
    <scope>NUCLEOTIDE SEQUENCE [LARGE SCALE GENOMIC DNA]</scope>
</reference>